<gene>
    <name evidence="1" type="ORF">PHYBOEH_000844</name>
</gene>
<reference evidence="1" key="1">
    <citation type="submission" date="2021-02" db="EMBL/GenBank/DDBJ databases">
        <authorList>
            <person name="Palmer J.M."/>
        </authorList>
    </citation>
    <scope>NUCLEOTIDE SEQUENCE</scope>
    <source>
        <strain evidence="1">SCRP23</strain>
    </source>
</reference>
<dbReference type="Pfam" id="PF10294">
    <property type="entry name" value="Methyltransf_16"/>
    <property type="match status" value="1"/>
</dbReference>
<organism evidence="1 2">
    <name type="scientific">Phytophthora boehmeriae</name>
    <dbReference type="NCBI Taxonomy" id="109152"/>
    <lineage>
        <taxon>Eukaryota</taxon>
        <taxon>Sar</taxon>
        <taxon>Stramenopiles</taxon>
        <taxon>Oomycota</taxon>
        <taxon>Peronosporomycetes</taxon>
        <taxon>Peronosporales</taxon>
        <taxon>Peronosporaceae</taxon>
        <taxon>Phytophthora</taxon>
    </lineage>
</organism>
<name>A0A8T1V941_9STRA</name>
<evidence type="ECO:0000313" key="2">
    <source>
        <dbReference type="Proteomes" id="UP000693981"/>
    </source>
</evidence>
<accession>A0A8T1V941</accession>
<evidence type="ECO:0000313" key="1">
    <source>
        <dbReference type="EMBL" id="KAG7377466.1"/>
    </source>
</evidence>
<proteinExistence type="predicted"/>
<keyword evidence="2" id="KW-1185">Reference proteome</keyword>
<protein>
    <submittedName>
        <fullName evidence="1">Uncharacterized protein</fullName>
    </submittedName>
</protein>
<dbReference type="PANTHER" id="PTHR14614">
    <property type="entry name" value="HEPATOCELLULAR CARCINOMA-ASSOCIATED ANTIGEN"/>
    <property type="match status" value="1"/>
</dbReference>
<dbReference type="InterPro" id="IPR019410">
    <property type="entry name" value="Methyltransf_16"/>
</dbReference>
<dbReference type="OrthoDB" id="407325at2759"/>
<sequence>MRGWSVGWEALFARPGVPCAGSTAPRLGVNYIQASAPTTTLKLPSLSAPALTVGQDLAKYGIAGVVWNCARALVLFFEAEKQFLSGRHVLELGADLEKVVPLTRQNVRAAGKQHALIAALTDSQRLDVCTLCWGEDLDAAIGGRRVDVVVASDCLYESTAHSALLATLLDLTMPREQKNRYHHQPDASQQHHVVVLLAYKQRVPMNEKAFFEAAANHFNIAVYSNEARSSSTTSNKMATPIEYFDEAIYICKLQRLRCDDGKTTGSLSHLGTPYAL</sequence>
<dbReference type="AlphaFoldDB" id="A0A8T1V941"/>
<comment type="caution">
    <text evidence="1">The sequence shown here is derived from an EMBL/GenBank/DDBJ whole genome shotgun (WGS) entry which is preliminary data.</text>
</comment>
<dbReference type="Proteomes" id="UP000693981">
    <property type="component" value="Unassembled WGS sequence"/>
</dbReference>
<dbReference type="EMBL" id="JAGDFL010001156">
    <property type="protein sequence ID" value="KAG7377466.1"/>
    <property type="molecule type" value="Genomic_DNA"/>
</dbReference>